<evidence type="ECO:0000256" key="1">
    <source>
        <dbReference type="ARBA" id="ARBA00022676"/>
    </source>
</evidence>
<name>A0A178M227_MYCIR</name>
<dbReference type="GO" id="GO:0016757">
    <property type="term" value="F:glycosyltransferase activity"/>
    <property type="evidence" value="ECO:0007669"/>
    <property type="project" value="UniProtKB-KW"/>
</dbReference>
<dbReference type="CDD" id="cd03802">
    <property type="entry name" value="GT4_AviGT4-like"/>
    <property type="match status" value="1"/>
</dbReference>
<keyword evidence="2 4" id="KW-0808">Transferase</keyword>
<reference evidence="4 5" key="1">
    <citation type="submission" date="2016-04" db="EMBL/GenBank/DDBJ databases">
        <title>Draft Genome Sequences of Staphylococcus capitis Strain H36, S. capitis Strain H65, S. cohnii Strain H62, S. hominis Strain H69, Mycobacterium iranicum Strain H39, Plantibacter sp. Strain H53, Pseudomonas oryzihabitans Strain H72, and Microbacterium sp. Strain H83, isolated from residential settings.</title>
        <authorList>
            <person name="Lymperopoulou D."/>
            <person name="Adams R.I."/>
            <person name="Lindow S."/>
            <person name="Coil D.A."/>
            <person name="Jospin G."/>
            <person name="Eisen J.A."/>
        </authorList>
    </citation>
    <scope>NUCLEOTIDE SEQUENCE [LARGE SCALE GENOMIC DNA]</scope>
    <source>
        <strain evidence="4 5">H39</strain>
    </source>
</reference>
<evidence type="ECO:0000313" key="5">
    <source>
        <dbReference type="Proteomes" id="UP000078396"/>
    </source>
</evidence>
<dbReference type="Proteomes" id="UP000078396">
    <property type="component" value="Unassembled WGS sequence"/>
</dbReference>
<evidence type="ECO:0000313" key="4">
    <source>
        <dbReference type="EMBL" id="OAN42031.1"/>
    </source>
</evidence>
<keyword evidence="1" id="KW-0328">Glycosyltransferase</keyword>
<dbReference type="EMBL" id="LWCS01000002">
    <property type="protein sequence ID" value="OAN42031.1"/>
    <property type="molecule type" value="Genomic_DNA"/>
</dbReference>
<dbReference type="OrthoDB" id="9809227at2"/>
<dbReference type="PANTHER" id="PTHR12526">
    <property type="entry name" value="GLYCOSYLTRANSFERASE"/>
    <property type="match status" value="1"/>
</dbReference>
<dbReference type="PANTHER" id="PTHR12526:SF595">
    <property type="entry name" value="BLL5217 PROTEIN"/>
    <property type="match status" value="1"/>
</dbReference>
<protein>
    <submittedName>
        <fullName evidence="4">Glycosyl transferase family 1</fullName>
    </submittedName>
</protein>
<dbReference type="SUPFAM" id="SSF53756">
    <property type="entry name" value="UDP-Glycosyltransferase/glycogen phosphorylase"/>
    <property type="match status" value="1"/>
</dbReference>
<dbReference type="Gene3D" id="3.40.50.2000">
    <property type="entry name" value="Glycogen Phosphorylase B"/>
    <property type="match status" value="2"/>
</dbReference>
<comment type="caution">
    <text evidence="4">The sequence shown here is derived from an EMBL/GenBank/DDBJ whole genome shotgun (WGS) entry which is preliminary data.</text>
</comment>
<evidence type="ECO:0000256" key="2">
    <source>
        <dbReference type="ARBA" id="ARBA00022679"/>
    </source>
</evidence>
<sequence>MSVGLLAPPWVAVPPPAYGGTESMLSELARGLVAEGHEVRLYATGDSTAPVPLLYALETGAWDRVGEGVVELPHVMRGYEALAGCDVVHDHTLLGPAWALARGHEHVVTTCHGPFDGELRTIYGRYGKQMPVIAISRNQAASAPEIAVDRVIHHGIDPDQYPVGRGDGGYLLFLGRMTPDKGVREAVAIARAAGQPLVIAAKAREEAEQRYYTEEIEPLLDDRVHFIGEAAGEIKLALLGGASALLNPIQWAEPFGLVMIEAMACGTPVVGCPNGAAPEIVDDGRTGFLCSESAALVEAVQRIPDLNRADCRAAVNERFSTSRMVADHLAAYRDMLAQ</sequence>
<evidence type="ECO:0000259" key="3">
    <source>
        <dbReference type="Pfam" id="PF13439"/>
    </source>
</evidence>
<organism evidence="4 5">
    <name type="scientific">Mycolicibacterium iranicum</name>
    <name type="common">Mycobacterium iranicum</name>
    <dbReference type="NCBI Taxonomy" id="912594"/>
    <lineage>
        <taxon>Bacteria</taxon>
        <taxon>Bacillati</taxon>
        <taxon>Actinomycetota</taxon>
        <taxon>Actinomycetes</taxon>
        <taxon>Mycobacteriales</taxon>
        <taxon>Mycobacteriaceae</taxon>
        <taxon>Mycolicibacterium</taxon>
    </lineage>
</organism>
<dbReference type="Pfam" id="PF13439">
    <property type="entry name" value="Glyco_transf_4"/>
    <property type="match status" value="1"/>
</dbReference>
<accession>A0A178M227</accession>
<feature type="domain" description="Glycosyltransferase subfamily 4-like N-terminal" evidence="3">
    <location>
        <begin position="18"/>
        <end position="160"/>
    </location>
</feature>
<dbReference type="Pfam" id="PF13692">
    <property type="entry name" value="Glyco_trans_1_4"/>
    <property type="match status" value="1"/>
</dbReference>
<proteinExistence type="predicted"/>
<gene>
    <name evidence="4" type="ORF">A4X20_03095</name>
</gene>
<dbReference type="InterPro" id="IPR028098">
    <property type="entry name" value="Glyco_trans_4-like_N"/>
</dbReference>
<dbReference type="AlphaFoldDB" id="A0A178M227"/>